<comment type="caution">
    <text evidence="2">The sequence shown here is derived from an EMBL/GenBank/DDBJ whole genome shotgun (WGS) entry which is preliminary data.</text>
</comment>
<accession>A0A5N8WAC8</accession>
<keyword evidence="1" id="KW-0472">Membrane</keyword>
<keyword evidence="1" id="KW-1133">Transmembrane helix</keyword>
<evidence type="ECO:0000313" key="3">
    <source>
        <dbReference type="Proteomes" id="UP000326979"/>
    </source>
</evidence>
<evidence type="ECO:0008006" key="4">
    <source>
        <dbReference type="Google" id="ProtNLM"/>
    </source>
</evidence>
<protein>
    <recommendedName>
        <fullName evidence="4">Cytochrome C oxidase subunit I</fullName>
    </recommendedName>
</protein>
<dbReference type="AlphaFoldDB" id="A0A5N8WAC8"/>
<feature type="transmembrane region" description="Helical" evidence="1">
    <location>
        <begin position="94"/>
        <end position="117"/>
    </location>
</feature>
<reference evidence="2 3" key="1">
    <citation type="submission" date="2019-07" db="EMBL/GenBank/DDBJ databases">
        <title>New species of Amycolatopsis and Streptomyces.</title>
        <authorList>
            <person name="Duangmal K."/>
            <person name="Teo W.F.A."/>
            <person name="Lipun K."/>
        </authorList>
    </citation>
    <scope>NUCLEOTIDE SEQUENCE [LARGE SCALE GENOMIC DNA]</scope>
    <source>
        <strain evidence="2 3">TISTR 2346</strain>
    </source>
</reference>
<organism evidence="2 3">
    <name type="scientific">Streptomyces phyllanthi</name>
    <dbReference type="NCBI Taxonomy" id="1803180"/>
    <lineage>
        <taxon>Bacteria</taxon>
        <taxon>Bacillati</taxon>
        <taxon>Actinomycetota</taxon>
        <taxon>Actinomycetes</taxon>
        <taxon>Kitasatosporales</taxon>
        <taxon>Streptomycetaceae</taxon>
        <taxon>Streptomyces</taxon>
    </lineage>
</organism>
<dbReference type="EMBL" id="VJZE01000254">
    <property type="protein sequence ID" value="MPY43746.1"/>
    <property type="molecule type" value="Genomic_DNA"/>
</dbReference>
<keyword evidence="1" id="KW-0812">Transmembrane</keyword>
<dbReference type="RefSeq" id="WP_152788701.1">
    <property type="nucleotide sequence ID" value="NZ_BAABEQ010000028.1"/>
</dbReference>
<dbReference type="Proteomes" id="UP000326979">
    <property type="component" value="Unassembled WGS sequence"/>
</dbReference>
<evidence type="ECO:0000313" key="2">
    <source>
        <dbReference type="EMBL" id="MPY43746.1"/>
    </source>
</evidence>
<keyword evidence="3" id="KW-1185">Reference proteome</keyword>
<gene>
    <name evidence="2" type="ORF">FNH04_28775</name>
</gene>
<evidence type="ECO:0000256" key="1">
    <source>
        <dbReference type="SAM" id="Phobius"/>
    </source>
</evidence>
<name>A0A5N8WAC8_9ACTN</name>
<sequence length="122" mass="13606">MAPGGPDDHDVAAGLARLEGYLLCQSEIQRAHAEAESFAGRLPWLTTAQREEVVAHYVEEQLRLSKEVLQRIATRCAELRDEYTTRYETLRQRLLCRCAALVLASAALCATACVVAFTTRLR</sequence>
<dbReference type="OrthoDB" id="3855296at2"/>
<proteinExistence type="predicted"/>